<dbReference type="EMBL" id="AP035881">
    <property type="protein sequence ID" value="BFP47994.1"/>
    <property type="molecule type" value="Genomic_DNA"/>
</dbReference>
<organism evidence="1">
    <name type="scientific">Kitasatospora sp. CMC57</name>
    <dbReference type="NCBI Taxonomy" id="3231513"/>
    <lineage>
        <taxon>Bacteria</taxon>
        <taxon>Bacillati</taxon>
        <taxon>Actinomycetota</taxon>
        <taxon>Actinomycetes</taxon>
        <taxon>Kitasatosporales</taxon>
        <taxon>Streptomycetaceae</taxon>
        <taxon>Kitasatospora</taxon>
    </lineage>
</organism>
<gene>
    <name evidence="1" type="ORF">KCMC57_43620</name>
</gene>
<protein>
    <submittedName>
        <fullName evidence="1">Uncharacterized protein</fullName>
    </submittedName>
</protein>
<accession>A0AB33K3E4</accession>
<sequence>MEPEPAAREAAMASREALGGYLADRHWMGRVLDRTYANINERAESRSYPFPTGPDGRQLRNGLQGPECMRRMRIRVKRARGSGCWTTVR</sequence>
<dbReference type="AlphaFoldDB" id="A0AB33K3E4"/>
<evidence type="ECO:0000313" key="1">
    <source>
        <dbReference type="EMBL" id="BFP47994.1"/>
    </source>
</evidence>
<proteinExistence type="predicted"/>
<name>A0AB33K3E4_9ACTN</name>
<reference evidence="1" key="1">
    <citation type="submission" date="2024-07" db="EMBL/GenBank/DDBJ databases">
        <title>Complete genome sequences of cellulolytic bacteria, Kitasatospora sp. CMC57 and Streptomyces sp. CMC78, isolated from Japanese agricultural soil.</title>
        <authorList>
            <person name="Hashimoto T."/>
            <person name="Ito M."/>
            <person name="Iwamoto M."/>
            <person name="Fukahori D."/>
            <person name="Shoda T."/>
            <person name="Sakoda M."/>
            <person name="Morohoshi T."/>
            <person name="Mitsuboshi M."/>
            <person name="Nishizawa T."/>
        </authorList>
    </citation>
    <scope>NUCLEOTIDE SEQUENCE</scope>
    <source>
        <strain evidence="1">CMC57</strain>
    </source>
</reference>
<dbReference type="RefSeq" id="WP_407990266.1">
    <property type="nucleotide sequence ID" value="NZ_AP035881.2"/>
</dbReference>